<name>A0A8X8B1X6_BRACI</name>
<organism evidence="1 2">
    <name type="scientific">Brassica carinata</name>
    <name type="common">Ethiopian mustard</name>
    <name type="synonym">Abyssinian cabbage</name>
    <dbReference type="NCBI Taxonomy" id="52824"/>
    <lineage>
        <taxon>Eukaryota</taxon>
        <taxon>Viridiplantae</taxon>
        <taxon>Streptophyta</taxon>
        <taxon>Embryophyta</taxon>
        <taxon>Tracheophyta</taxon>
        <taxon>Spermatophyta</taxon>
        <taxon>Magnoliopsida</taxon>
        <taxon>eudicotyledons</taxon>
        <taxon>Gunneridae</taxon>
        <taxon>Pentapetalae</taxon>
        <taxon>rosids</taxon>
        <taxon>malvids</taxon>
        <taxon>Brassicales</taxon>
        <taxon>Brassicaceae</taxon>
        <taxon>Brassiceae</taxon>
        <taxon>Brassica</taxon>
    </lineage>
</organism>
<gene>
    <name evidence="1" type="ORF">Bca52824_014042</name>
</gene>
<keyword evidence="2" id="KW-1185">Reference proteome</keyword>
<dbReference type="InterPro" id="IPR012340">
    <property type="entry name" value="NA-bd_OB-fold"/>
</dbReference>
<reference evidence="1 2" key="1">
    <citation type="submission" date="2020-02" db="EMBL/GenBank/DDBJ databases">
        <authorList>
            <person name="Ma Q."/>
            <person name="Huang Y."/>
            <person name="Song X."/>
            <person name="Pei D."/>
        </authorList>
    </citation>
    <scope>NUCLEOTIDE SEQUENCE [LARGE SCALE GENOMIC DNA]</scope>
    <source>
        <strain evidence="1">Sxm20200214</strain>
        <tissue evidence="1">Leaf</tissue>
    </source>
</reference>
<dbReference type="AlphaFoldDB" id="A0A8X8B1X6"/>
<accession>A0A8X8B1X6</accession>
<sequence>MRSSIMSISPEDRLSMLQCFHNRLCGHSMEFSCRRLVESIDTTNGWCYTSCSSSKNLSRGSTSFTCGGCNEDNAVGGSKLILLKLMVQCPAMRFRWFPLCIVYGSLTVI</sequence>
<proteinExistence type="predicted"/>
<dbReference type="EMBL" id="JAAMPC010000003">
    <property type="protein sequence ID" value="KAG2320829.1"/>
    <property type="molecule type" value="Genomic_DNA"/>
</dbReference>
<protein>
    <submittedName>
        <fullName evidence="1">Uncharacterized protein</fullName>
    </submittedName>
</protein>
<evidence type="ECO:0000313" key="2">
    <source>
        <dbReference type="Proteomes" id="UP000886595"/>
    </source>
</evidence>
<dbReference type="Proteomes" id="UP000886595">
    <property type="component" value="Unassembled WGS sequence"/>
</dbReference>
<dbReference type="Gene3D" id="2.40.50.140">
    <property type="entry name" value="Nucleic acid-binding proteins"/>
    <property type="match status" value="1"/>
</dbReference>
<comment type="caution">
    <text evidence="1">The sequence shown here is derived from an EMBL/GenBank/DDBJ whole genome shotgun (WGS) entry which is preliminary data.</text>
</comment>
<evidence type="ECO:0000313" key="1">
    <source>
        <dbReference type="EMBL" id="KAG2320829.1"/>
    </source>
</evidence>